<protein>
    <submittedName>
        <fullName evidence="1">Uncharacterized protein</fullName>
    </submittedName>
</protein>
<feature type="non-terminal residue" evidence="1">
    <location>
        <position position="87"/>
    </location>
</feature>
<keyword evidence="2" id="KW-1185">Reference proteome</keyword>
<name>A0ABN9AWJ4_9NEOB</name>
<gene>
    <name evidence="1" type="ORF">SPARVUS_LOCUS1739294</name>
</gene>
<evidence type="ECO:0000313" key="2">
    <source>
        <dbReference type="Proteomes" id="UP001162483"/>
    </source>
</evidence>
<dbReference type="PANTHER" id="PTHR16091:SF1">
    <property type="entry name" value="TETRATRICOPEPTIDE REPEAT PROTEIN 17"/>
    <property type="match status" value="1"/>
</dbReference>
<dbReference type="InterPro" id="IPR052630">
    <property type="entry name" value="TTC17"/>
</dbReference>
<evidence type="ECO:0000313" key="1">
    <source>
        <dbReference type="EMBL" id="CAI9540421.1"/>
    </source>
</evidence>
<dbReference type="EMBL" id="CATNWA010001496">
    <property type="protein sequence ID" value="CAI9540421.1"/>
    <property type="molecule type" value="Genomic_DNA"/>
</dbReference>
<dbReference type="InterPro" id="IPR011990">
    <property type="entry name" value="TPR-like_helical_dom_sf"/>
</dbReference>
<dbReference type="Proteomes" id="UP001162483">
    <property type="component" value="Unassembled WGS sequence"/>
</dbReference>
<accession>A0ABN9AWJ4</accession>
<comment type="caution">
    <text evidence="1">The sequence shown here is derived from an EMBL/GenBank/DDBJ whole genome shotgun (WGS) entry which is preliminary data.</text>
</comment>
<reference evidence="1" key="1">
    <citation type="submission" date="2023-05" db="EMBL/GenBank/DDBJ databases">
        <authorList>
            <person name="Stuckert A."/>
        </authorList>
    </citation>
    <scope>NUCLEOTIDE SEQUENCE</scope>
</reference>
<dbReference type="PANTHER" id="PTHR16091">
    <property type="entry name" value="TTC17 PROTEIN"/>
    <property type="match status" value="1"/>
</dbReference>
<sequence length="87" mass="9624">MASFYWRIKNEPYHVVECAMRALHFSSRHNKDIALLNMANVLHRAHYSADAAILVHAALDVSPGLDVSTDSLVSHYTLGNIYAVSVG</sequence>
<dbReference type="SUPFAM" id="SSF48452">
    <property type="entry name" value="TPR-like"/>
    <property type="match status" value="1"/>
</dbReference>
<proteinExistence type="predicted"/>
<organism evidence="1 2">
    <name type="scientific">Staurois parvus</name>
    <dbReference type="NCBI Taxonomy" id="386267"/>
    <lineage>
        <taxon>Eukaryota</taxon>
        <taxon>Metazoa</taxon>
        <taxon>Chordata</taxon>
        <taxon>Craniata</taxon>
        <taxon>Vertebrata</taxon>
        <taxon>Euteleostomi</taxon>
        <taxon>Amphibia</taxon>
        <taxon>Batrachia</taxon>
        <taxon>Anura</taxon>
        <taxon>Neobatrachia</taxon>
        <taxon>Ranoidea</taxon>
        <taxon>Ranidae</taxon>
        <taxon>Staurois</taxon>
    </lineage>
</organism>